<dbReference type="GO" id="GO:0000166">
    <property type="term" value="F:nucleotide binding"/>
    <property type="evidence" value="ECO:0007669"/>
    <property type="project" value="UniProtKB-KW"/>
</dbReference>
<protein>
    <recommendedName>
        <fullName evidence="2">ribonucleoside-diphosphate reductase</fullName>
        <ecNumber evidence="2">1.17.4.1</ecNumber>
    </recommendedName>
</protein>
<keyword evidence="8" id="KW-1185">Reference proteome</keyword>
<sequence length="110" mass="12503">MIKLYEERRVDLKGVNKNVEGYSMKYTYKTVNICSKEITFDINDNVITNVEFVDGCNGNLKAISHLIDGWTVEKIIEKCSGIICERKLTSCSDQLAQGVKKAYEDLENCI</sequence>
<dbReference type="Pfam" id="PF12637">
    <property type="entry name" value="TSCPD"/>
    <property type="match status" value="1"/>
</dbReference>
<dbReference type="InterPro" id="IPR023806">
    <property type="entry name" value="CHP03905"/>
</dbReference>
<proteinExistence type="inferred from homology"/>
<comment type="similarity">
    <text evidence="1">Belongs to the ribonucleoside diphosphate reductase class-2 family.</text>
</comment>
<evidence type="ECO:0000313" key="8">
    <source>
        <dbReference type="Proteomes" id="UP000294902"/>
    </source>
</evidence>
<comment type="caution">
    <text evidence="7">The sequence shown here is derived from an EMBL/GenBank/DDBJ whole genome shotgun (WGS) entry which is preliminary data.</text>
</comment>
<dbReference type="AlphaFoldDB" id="A0A4R3MK29"/>
<evidence type="ECO:0000313" key="7">
    <source>
        <dbReference type="EMBL" id="TCT14917.1"/>
    </source>
</evidence>
<evidence type="ECO:0000256" key="1">
    <source>
        <dbReference type="ARBA" id="ARBA00007405"/>
    </source>
</evidence>
<reference evidence="7 8" key="1">
    <citation type="submission" date="2019-03" db="EMBL/GenBank/DDBJ databases">
        <title>Genomic Encyclopedia of Type Strains, Phase IV (KMG-IV): sequencing the most valuable type-strain genomes for metagenomic binning, comparative biology and taxonomic classification.</title>
        <authorList>
            <person name="Goeker M."/>
        </authorList>
    </citation>
    <scope>NUCLEOTIDE SEQUENCE [LARGE SCALE GENOMIC DNA]</scope>
    <source>
        <strain evidence="7 8">DSM 24629</strain>
    </source>
</reference>
<dbReference type="GO" id="GO:0071897">
    <property type="term" value="P:DNA biosynthetic process"/>
    <property type="evidence" value="ECO:0007669"/>
    <property type="project" value="UniProtKB-KW"/>
</dbReference>
<evidence type="ECO:0000256" key="3">
    <source>
        <dbReference type="ARBA" id="ARBA00022634"/>
    </source>
</evidence>
<dbReference type="GO" id="GO:0004748">
    <property type="term" value="F:ribonucleoside-diphosphate reductase activity, thioredoxin disulfide as acceptor"/>
    <property type="evidence" value="ECO:0007669"/>
    <property type="project" value="UniProtKB-EC"/>
</dbReference>
<accession>A0A4R3MK29</accession>
<dbReference type="EMBL" id="SMAL01000004">
    <property type="protein sequence ID" value="TCT14917.1"/>
    <property type="molecule type" value="Genomic_DNA"/>
</dbReference>
<evidence type="ECO:0000256" key="4">
    <source>
        <dbReference type="ARBA" id="ARBA00022741"/>
    </source>
</evidence>
<keyword evidence="3" id="KW-0237">DNA synthesis</keyword>
<feature type="domain" description="TSCPD" evidence="6">
    <location>
        <begin position="27"/>
        <end position="103"/>
    </location>
</feature>
<dbReference type="InterPro" id="IPR024434">
    <property type="entry name" value="TSCPD_dom"/>
</dbReference>
<evidence type="ECO:0000256" key="5">
    <source>
        <dbReference type="ARBA" id="ARBA00047754"/>
    </source>
</evidence>
<gene>
    <name evidence="7" type="ORF">EDC18_10467</name>
</gene>
<keyword evidence="4" id="KW-0547">Nucleotide-binding</keyword>
<comment type="catalytic activity">
    <reaction evidence="5">
        <text>a 2'-deoxyribonucleoside 5'-diphosphate + [thioredoxin]-disulfide + H2O = a ribonucleoside 5'-diphosphate + [thioredoxin]-dithiol</text>
        <dbReference type="Rhea" id="RHEA:23252"/>
        <dbReference type="Rhea" id="RHEA-COMP:10698"/>
        <dbReference type="Rhea" id="RHEA-COMP:10700"/>
        <dbReference type="ChEBI" id="CHEBI:15377"/>
        <dbReference type="ChEBI" id="CHEBI:29950"/>
        <dbReference type="ChEBI" id="CHEBI:50058"/>
        <dbReference type="ChEBI" id="CHEBI:57930"/>
        <dbReference type="ChEBI" id="CHEBI:73316"/>
        <dbReference type="EC" id="1.17.4.1"/>
    </reaction>
</comment>
<dbReference type="NCBIfam" id="TIGR03905">
    <property type="entry name" value="TIGR03905_4_Cys"/>
    <property type="match status" value="1"/>
</dbReference>
<name>A0A4R3MK29_9FIRM</name>
<dbReference type="Proteomes" id="UP000294902">
    <property type="component" value="Unassembled WGS sequence"/>
</dbReference>
<evidence type="ECO:0000256" key="2">
    <source>
        <dbReference type="ARBA" id="ARBA00012274"/>
    </source>
</evidence>
<dbReference type="EC" id="1.17.4.1" evidence="2"/>
<organism evidence="7 8">
    <name type="scientific">Natranaerovirga pectinivora</name>
    <dbReference type="NCBI Taxonomy" id="682400"/>
    <lineage>
        <taxon>Bacteria</taxon>
        <taxon>Bacillati</taxon>
        <taxon>Bacillota</taxon>
        <taxon>Clostridia</taxon>
        <taxon>Lachnospirales</taxon>
        <taxon>Natranaerovirgaceae</taxon>
        <taxon>Natranaerovirga</taxon>
    </lineage>
</organism>
<evidence type="ECO:0000259" key="6">
    <source>
        <dbReference type="Pfam" id="PF12637"/>
    </source>
</evidence>